<protein>
    <submittedName>
        <fullName evidence="1">DUF2188 domain-containing protein</fullName>
    </submittedName>
</protein>
<accession>A0A7D5D819</accession>
<dbReference type="RefSeq" id="WP_176571530.1">
    <property type="nucleotide sequence ID" value="NZ_CP056030.1"/>
</dbReference>
<dbReference type="EMBL" id="CP056030">
    <property type="protein sequence ID" value="QKZ05834.1"/>
    <property type="molecule type" value="Genomic_DNA"/>
</dbReference>
<name>A0A7D5D819_9PSED</name>
<dbReference type="KEGG" id="pez:HWQ56_19350"/>
<dbReference type="Proteomes" id="UP000509568">
    <property type="component" value="Chromosome"/>
</dbReference>
<keyword evidence="2" id="KW-1185">Reference proteome</keyword>
<organism evidence="1 2">
    <name type="scientific">Pseudomonas eucalypticola</name>
    <dbReference type="NCBI Taxonomy" id="2599595"/>
    <lineage>
        <taxon>Bacteria</taxon>
        <taxon>Pseudomonadati</taxon>
        <taxon>Pseudomonadota</taxon>
        <taxon>Gammaproteobacteria</taxon>
        <taxon>Pseudomonadales</taxon>
        <taxon>Pseudomonadaceae</taxon>
        <taxon>Pseudomonas</taxon>
    </lineage>
</organism>
<evidence type="ECO:0000313" key="2">
    <source>
        <dbReference type="Proteomes" id="UP000509568"/>
    </source>
</evidence>
<proteinExistence type="predicted"/>
<sequence>MGAPALTKAIVNGYEVINVGGIKWVVCTREDRLGEFADEPAANAFALTLPPHRVKPEPEEAGK</sequence>
<reference evidence="1 2" key="1">
    <citation type="submission" date="2020-06" db="EMBL/GenBank/DDBJ databases">
        <title>Pseudomonas eucalypticola sp. nov., an endophyte of Eucalyptus dunnii leaves with biocontrol ability of eucalyptus leaf blight.</title>
        <authorList>
            <person name="Liu Y."/>
            <person name="Song Z."/>
            <person name="Zeng H."/>
            <person name="Lu M."/>
            <person name="Wang X."/>
            <person name="Lian X."/>
            <person name="Zhang Q."/>
        </authorList>
    </citation>
    <scope>NUCLEOTIDE SEQUENCE [LARGE SCALE GENOMIC DNA]</scope>
    <source>
        <strain evidence="1 2">NP-1</strain>
    </source>
</reference>
<evidence type="ECO:0000313" key="1">
    <source>
        <dbReference type="EMBL" id="QKZ05834.1"/>
    </source>
</evidence>
<gene>
    <name evidence="1" type="ORF">HWQ56_19350</name>
</gene>
<dbReference type="AlphaFoldDB" id="A0A7D5D819"/>